<evidence type="ECO:0000256" key="1">
    <source>
        <dbReference type="SAM" id="MobiDB-lite"/>
    </source>
</evidence>
<dbReference type="GO" id="GO:0061640">
    <property type="term" value="P:cytoskeleton-dependent cytokinesis"/>
    <property type="evidence" value="ECO:0007669"/>
    <property type="project" value="InterPro"/>
</dbReference>
<feature type="compositionally biased region" description="Low complexity" evidence="1">
    <location>
        <begin position="180"/>
        <end position="190"/>
    </location>
</feature>
<dbReference type="Proteomes" id="UP000324022">
    <property type="component" value="Unassembled WGS sequence"/>
</dbReference>
<organism evidence="2 3">
    <name type="scientific">Ustilago trichophora</name>
    <dbReference type="NCBI Taxonomy" id="86804"/>
    <lineage>
        <taxon>Eukaryota</taxon>
        <taxon>Fungi</taxon>
        <taxon>Dikarya</taxon>
        <taxon>Basidiomycota</taxon>
        <taxon>Ustilaginomycotina</taxon>
        <taxon>Ustilaginomycetes</taxon>
        <taxon>Ustilaginales</taxon>
        <taxon>Ustilaginaceae</taxon>
        <taxon>Ustilago</taxon>
    </lineage>
</organism>
<evidence type="ECO:0000313" key="3">
    <source>
        <dbReference type="Proteomes" id="UP000324022"/>
    </source>
</evidence>
<dbReference type="InterPro" id="IPR009991">
    <property type="entry name" value="DCTN3"/>
</dbReference>
<gene>
    <name evidence="2" type="ORF">UTRI_03411_B</name>
</gene>
<keyword evidence="3" id="KW-1185">Reference proteome</keyword>
<accession>A0A5C3E033</accession>
<name>A0A5C3E033_9BASI</name>
<protein>
    <submittedName>
        <fullName evidence="2">Uncharacterized protein</fullName>
    </submittedName>
</protein>
<dbReference type="AlphaFoldDB" id="A0A5C3E033"/>
<feature type="region of interest" description="Disordered" evidence="1">
    <location>
        <begin position="179"/>
        <end position="211"/>
    </location>
</feature>
<dbReference type="GO" id="GO:0005869">
    <property type="term" value="C:dynactin complex"/>
    <property type="evidence" value="ECO:0007669"/>
    <property type="project" value="InterPro"/>
</dbReference>
<evidence type="ECO:0000313" key="2">
    <source>
        <dbReference type="EMBL" id="SPO24044.1"/>
    </source>
</evidence>
<proteinExistence type="predicted"/>
<dbReference type="Pfam" id="PF07426">
    <property type="entry name" value="Dynactin_p22"/>
    <property type="match status" value="1"/>
</dbReference>
<sequence>MSSNPHVEPSPTATVATSTSHTTTPPPPPAITPISPTTSVALRIDTLNHFVYGSSPNPSHPSLCSNDPILVRLTSLMSQLETVKSKTGKPLTRLLDDWETYSSLLSPLAAPLATSSTEPSTRCDPAQQAIYLLSQQDELISSLHSLESIQTLIQDRAVLDDRNSKTLSRKSTLLIHTTQHHPSPSHLFSSSHHRHTPNPLQIPIPRSPTSLDRYPQTITSPSKRPNPNPKLEPLRTSFTTLFERPEFNMLTDPFIWCDSQTETLSKAFTMLDQQVLHLEQQVARLERAQKV</sequence>
<reference evidence="2 3" key="1">
    <citation type="submission" date="2018-03" db="EMBL/GenBank/DDBJ databases">
        <authorList>
            <person name="Guldener U."/>
        </authorList>
    </citation>
    <scope>NUCLEOTIDE SEQUENCE [LARGE SCALE GENOMIC DNA]</scope>
    <source>
        <strain evidence="2 3">NBRC100155</strain>
    </source>
</reference>
<feature type="region of interest" description="Disordered" evidence="1">
    <location>
        <begin position="1"/>
        <end position="35"/>
    </location>
</feature>
<feature type="compositionally biased region" description="Low complexity" evidence="1">
    <location>
        <begin position="9"/>
        <end position="23"/>
    </location>
</feature>
<dbReference type="EMBL" id="OOIN01000006">
    <property type="protein sequence ID" value="SPO24044.1"/>
    <property type="molecule type" value="Genomic_DNA"/>
</dbReference>